<reference evidence="3" key="2">
    <citation type="journal article" date="2021" name="PeerJ">
        <title>Extensive microbial diversity within the chicken gut microbiome revealed by metagenomics and culture.</title>
        <authorList>
            <person name="Gilroy R."/>
            <person name="Ravi A."/>
            <person name="Getino M."/>
            <person name="Pursley I."/>
            <person name="Horton D.L."/>
            <person name="Alikhan N.F."/>
            <person name="Baker D."/>
            <person name="Gharbi K."/>
            <person name="Hall N."/>
            <person name="Watson M."/>
            <person name="Adriaenssens E.M."/>
            <person name="Foster-Nyarko E."/>
            <person name="Jarju S."/>
            <person name="Secka A."/>
            <person name="Antonio M."/>
            <person name="Oren A."/>
            <person name="Chaudhuri R.R."/>
            <person name="La Ragione R."/>
            <person name="Hildebrand F."/>
            <person name="Pallen M.J."/>
        </authorList>
    </citation>
    <scope>NUCLEOTIDE SEQUENCE</scope>
    <source>
        <strain evidence="3">CHK136-897</strain>
    </source>
</reference>
<evidence type="ECO:0000313" key="3">
    <source>
        <dbReference type="EMBL" id="HIU65674.1"/>
    </source>
</evidence>
<feature type="chain" id="PRO_5039261606" description="IncF plasmid conjugative transfer protein TraN" evidence="2">
    <location>
        <begin position="29"/>
        <end position="826"/>
    </location>
</feature>
<feature type="signal peptide" evidence="2">
    <location>
        <begin position="1"/>
        <end position="28"/>
    </location>
</feature>
<protein>
    <recommendedName>
        <fullName evidence="5">IncF plasmid conjugative transfer protein TraN</fullName>
    </recommendedName>
</protein>
<accession>A0A9D1SM97</accession>
<gene>
    <name evidence="3" type="ORF">IAC63_03490</name>
</gene>
<dbReference type="EMBL" id="DVNO01000030">
    <property type="protein sequence ID" value="HIU65674.1"/>
    <property type="molecule type" value="Genomic_DNA"/>
</dbReference>
<evidence type="ECO:0000313" key="4">
    <source>
        <dbReference type="Proteomes" id="UP000824142"/>
    </source>
</evidence>
<sequence>MKIWTSSFYKRVFVFTTFLCACVSSAFAEQAPNPRGSGVAAETSVAADSIGGTARSTTTNRVVRNSSNVVSGVSSGRSSTTGVSRSATAARPSTTVSRSAAMPPSSSSNVVTGRSGTVVQTVSSGLPTTSARSATVSRSATANVVNGASRSPASTARAAATNSVVGLSRGAATARATAVFSDVSAIGSGYAKCREAYATCMDQFCANANDTYRRCVCSAKYDEFRNTESAIDEALTLLAQFEDNNLAAVELSAEEVNAMYSATEGEMAIKSDTSAAASMLAEINDLLAGRKSVETTDLSSSSLGLLNIDFTSDLDDIWGGTGTSIFDSSTGVDLSSLTGEDLYTQASKQCLEIVADSCENDAVLTMARSAYGIMVTQDCNLYEKNINAQKESLEQTVRTAEKYLREARLAEYQSHNSADVNECIANVRSAILSDAACGPNYERCLDYTGAYINQSTGEPRFSPRLFQLADLITLPGVTSSGASDDVLGANAAFNTFLDSRRMFAESALDSCRDMADIVWEEFKRQALIEIAQAQDEKIEEVKMSCVSTMAECYDTQTGALQDFDNTTSQYTGALSAAAARAMCRDQVIACASLYGNTENCEFDGNGRLVSGNATGAAAEQMCGLTALLSFVDTVDTVRIGEGCETAINNYLKDLCTPTSGTKEYPWNCVTLTEDALDTNLEKFVSQNCAAGGDDISSFSVQMAKAKEDFYENMDYILMDTCESLNGYWIGSGSESTNLYSSRTAGAQKLLSFYRDVYGGNDNTSWGTCYENTTMVQCLRLNKTGEEPVASYDATTDECVFTDEWYKEKCDVMGGYFSGDICYTLPN</sequence>
<dbReference type="AlphaFoldDB" id="A0A9D1SM97"/>
<keyword evidence="2" id="KW-0732">Signal</keyword>
<evidence type="ECO:0000256" key="2">
    <source>
        <dbReference type="SAM" id="SignalP"/>
    </source>
</evidence>
<comment type="caution">
    <text evidence="3">The sequence shown here is derived from an EMBL/GenBank/DDBJ whole genome shotgun (WGS) entry which is preliminary data.</text>
</comment>
<reference evidence="3" key="1">
    <citation type="submission" date="2020-10" db="EMBL/GenBank/DDBJ databases">
        <authorList>
            <person name="Gilroy R."/>
        </authorList>
    </citation>
    <scope>NUCLEOTIDE SEQUENCE</scope>
    <source>
        <strain evidence="3">CHK136-897</strain>
    </source>
</reference>
<feature type="compositionally biased region" description="Low complexity" evidence="1">
    <location>
        <begin position="68"/>
        <end position="108"/>
    </location>
</feature>
<feature type="region of interest" description="Disordered" evidence="1">
    <location>
        <begin position="68"/>
        <end position="114"/>
    </location>
</feature>
<evidence type="ECO:0000256" key="1">
    <source>
        <dbReference type="SAM" id="MobiDB-lite"/>
    </source>
</evidence>
<organism evidence="3 4">
    <name type="scientific">Candidatus Enterousia avicola</name>
    <dbReference type="NCBI Taxonomy" id="2840787"/>
    <lineage>
        <taxon>Bacteria</taxon>
        <taxon>Pseudomonadati</taxon>
        <taxon>Pseudomonadota</taxon>
        <taxon>Alphaproteobacteria</taxon>
        <taxon>Candidatus Enterousia</taxon>
    </lineage>
</organism>
<dbReference type="Proteomes" id="UP000824142">
    <property type="component" value="Unassembled WGS sequence"/>
</dbReference>
<proteinExistence type="predicted"/>
<name>A0A9D1SM97_9PROT</name>
<dbReference type="PROSITE" id="PS51257">
    <property type="entry name" value="PROKAR_LIPOPROTEIN"/>
    <property type="match status" value="1"/>
</dbReference>
<evidence type="ECO:0008006" key="5">
    <source>
        <dbReference type="Google" id="ProtNLM"/>
    </source>
</evidence>